<evidence type="ECO:0000256" key="5">
    <source>
        <dbReference type="ARBA" id="ARBA00023242"/>
    </source>
</evidence>
<accession>A0A6G1JTJ2</accession>
<reference evidence="8" key="1">
    <citation type="journal article" date="2020" name="Stud. Mycol.">
        <title>101 Dothideomycetes genomes: a test case for predicting lifestyles and emergence of pathogens.</title>
        <authorList>
            <person name="Haridas S."/>
            <person name="Albert R."/>
            <person name="Binder M."/>
            <person name="Bloem J."/>
            <person name="Labutti K."/>
            <person name="Salamov A."/>
            <person name="Andreopoulos B."/>
            <person name="Baker S."/>
            <person name="Barry K."/>
            <person name="Bills G."/>
            <person name="Bluhm B."/>
            <person name="Cannon C."/>
            <person name="Castanera R."/>
            <person name="Culley D."/>
            <person name="Daum C."/>
            <person name="Ezra D."/>
            <person name="Gonzalez J."/>
            <person name="Henrissat B."/>
            <person name="Kuo A."/>
            <person name="Liang C."/>
            <person name="Lipzen A."/>
            <person name="Lutzoni F."/>
            <person name="Magnuson J."/>
            <person name="Mondo S."/>
            <person name="Nolan M."/>
            <person name="Ohm R."/>
            <person name="Pangilinan J."/>
            <person name="Park H.-J."/>
            <person name="Ramirez L."/>
            <person name="Alfaro M."/>
            <person name="Sun H."/>
            <person name="Tritt A."/>
            <person name="Yoshinaga Y."/>
            <person name="Zwiers L.-H."/>
            <person name="Turgeon B."/>
            <person name="Goodwin S."/>
            <person name="Spatafora J."/>
            <person name="Crous P."/>
            <person name="Grigoriev I."/>
        </authorList>
    </citation>
    <scope>NUCLEOTIDE SEQUENCE</scope>
    <source>
        <strain evidence="8">CBS 279.74</strain>
    </source>
</reference>
<dbReference type="PANTHER" id="PTHR12486">
    <property type="entry name" value="APRATAXIN-RELATED"/>
    <property type="match status" value="1"/>
</dbReference>
<proteinExistence type="predicted"/>
<dbReference type="GO" id="GO:0005634">
    <property type="term" value="C:nucleus"/>
    <property type="evidence" value="ECO:0007669"/>
    <property type="project" value="UniProtKB-SubCell"/>
</dbReference>
<dbReference type="InterPro" id="IPR011146">
    <property type="entry name" value="HIT-like"/>
</dbReference>
<dbReference type="InterPro" id="IPR036265">
    <property type="entry name" value="HIT-like_sf"/>
</dbReference>
<keyword evidence="3" id="KW-0862">Zinc</keyword>
<feature type="domain" description="HIT" evidence="6">
    <location>
        <begin position="48"/>
        <end position="183"/>
    </location>
</feature>
<dbReference type="EMBL" id="MU005787">
    <property type="protein sequence ID" value="KAF2703487.1"/>
    <property type="molecule type" value="Genomic_DNA"/>
</dbReference>
<evidence type="ECO:0000256" key="3">
    <source>
        <dbReference type="ARBA" id="ARBA00022833"/>
    </source>
</evidence>
<dbReference type="SUPFAM" id="SSF54197">
    <property type="entry name" value="HIT-like"/>
    <property type="match status" value="1"/>
</dbReference>
<dbReference type="GO" id="GO:1990165">
    <property type="term" value="F:single-strand break-containing DNA binding"/>
    <property type="evidence" value="ECO:0007669"/>
    <property type="project" value="TreeGrafter"/>
</dbReference>
<name>A0A6G1JTJ2_9PLEO</name>
<dbReference type="PANTHER" id="PTHR12486:SF4">
    <property type="entry name" value="APRATAXIN"/>
    <property type="match status" value="1"/>
</dbReference>
<evidence type="ECO:0000256" key="2">
    <source>
        <dbReference type="ARBA" id="ARBA00022723"/>
    </source>
</evidence>
<organism evidence="8 9">
    <name type="scientific">Pleomassaria siparia CBS 279.74</name>
    <dbReference type="NCBI Taxonomy" id="1314801"/>
    <lineage>
        <taxon>Eukaryota</taxon>
        <taxon>Fungi</taxon>
        <taxon>Dikarya</taxon>
        <taxon>Ascomycota</taxon>
        <taxon>Pezizomycotina</taxon>
        <taxon>Dothideomycetes</taxon>
        <taxon>Pleosporomycetidae</taxon>
        <taxon>Pleosporales</taxon>
        <taxon>Pleomassariaceae</taxon>
        <taxon>Pleomassaria</taxon>
    </lineage>
</organism>
<keyword evidence="4" id="KW-0238">DNA-binding</keyword>
<dbReference type="Proteomes" id="UP000799428">
    <property type="component" value="Unassembled WGS sequence"/>
</dbReference>
<feature type="domain" description="Aprataxin C2HE/C2H2/C2HC zinc finger" evidence="7">
    <location>
        <begin position="200"/>
        <end position="254"/>
    </location>
</feature>
<evidence type="ECO:0000259" key="7">
    <source>
        <dbReference type="Pfam" id="PF16278"/>
    </source>
</evidence>
<dbReference type="GO" id="GO:0046872">
    <property type="term" value="F:metal ion binding"/>
    <property type="evidence" value="ECO:0007669"/>
    <property type="project" value="UniProtKB-KW"/>
</dbReference>
<comment type="subcellular location">
    <subcellularLocation>
        <location evidence="1">Nucleus</location>
    </subcellularLocation>
</comment>
<evidence type="ECO:0000313" key="9">
    <source>
        <dbReference type="Proteomes" id="UP000799428"/>
    </source>
</evidence>
<evidence type="ECO:0000313" key="8">
    <source>
        <dbReference type="EMBL" id="KAF2703487.1"/>
    </source>
</evidence>
<dbReference type="Pfam" id="PF01230">
    <property type="entry name" value="HIT"/>
    <property type="match status" value="1"/>
</dbReference>
<dbReference type="OrthoDB" id="3512845at2759"/>
<keyword evidence="2" id="KW-0479">Metal-binding</keyword>
<protein>
    <submittedName>
        <fullName evidence="8">HIT-like protein</fullName>
    </submittedName>
</protein>
<evidence type="ECO:0000256" key="4">
    <source>
        <dbReference type="ARBA" id="ARBA00023125"/>
    </source>
</evidence>
<evidence type="ECO:0000259" key="6">
    <source>
        <dbReference type="Pfam" id="PF01230"/>
    </source>
</evidence>
<evidence type="ECO:0000256" key="1">
    <source>
        <dbReference type="ARBA" id="ARBA00004123"/>
    </source>
</evidence>
<sequence>MNARTKKHRTSPPPLTGKVARVKTAAKVGFDPRDGLIRYIEHPERITDGSVVEYDDKFVVIKDKFPKASVHLLLLPRDPALYTQHSLIALSTDPTFLSNVRTRIAHLKTLVASELRRQYGANSASDAPYQTALEDLMSRPNPPPPSARTALLPPGRDWEAEIIAGVHTHPSMNHLHIHILSREMHSPWVKHKKHYLSFHTSFMVHMDEFPLEEGSKRFKPGDWPSWDMECWRCGANYKNKFKKLCEHLSEEFEQWKKE</sequence>
<dbReference type="GO" id="GO:0003697">
    <property type="term" value="F:single-stranded DNA binding"/>
    <property type="evidence" value="ECO:0007669"/>
    <property type="project" value="TreeGrafter"/>
</dbReference>
<keyword evidence="5" id="KW-0539">Nucleus</keyword>
<keyword evidence="9" id="KW-1185">Reference proteome</keyword>
<dbReference type="InterPro" id="IPR032566">
    <property type="entry name" value="Znf-C2HE"/>
</dbReference>
<gene>
    <name evidence="8" type="ORF">K504DRAFT_443843</name>
</gene>
<dbReference type="GO" id="GO:0033699">
    <property type="term" value="F:DNA 5'-adenosine monophosphate hydrolase activity"/>
    <property type="evidence" value="ECO:0007669"/>
    <property type="project" value="TreeGrafter"/>
</dbReference>
<dbReference type="GO" id="GO:0000012">
    <property type="term" value="P:single strand break repair"/>
    <property type="evidence" value="ECO:0007669"/>
    <property type="project" value="TreeGrafter"/>
</dbReference>
<dbReference type="AlphaFoldDB" id="A0A6G1JTJ2"/>
<dbReference type="GO" id="GO:0030983">
    <property type="term" value="F:mismatched DNA binding"/>
    <property type="evidence" value="ECO:0007669"/>
    <property type="project" value="TreeGrafter"/>
</dbReference>
<dbReference type="Pfam" id="PF16278">
    <property type="entry name" value="zf-C2HE"/>
    <property type="match status" value="1"/>
</dbReference>
<dbReference type="GO" id="GO:0003725">
    <property type="term" value="F:double-stranded RNA binding"/>
    <property type="evidence" value="ECO:0007669"/>
    <property type="project" value="TreeGrafter"/>
</dbReference>
<dbReference type="Gene3D" id="3.30.428.10">
    <property type="entry name" value="HIT-like"/>
    <property type="match status" value="1"/>
</dbReference>